<feature type="region of interest" description="Disordered" evidence="5">
    <location>
        <begin position="143"/>
        <end position="190"/>
    </location>
</feature>
<evidence type="ECO:0000256" key="2">
    <source>
        <dbReference type="ARBA" id="ARBA00012489"/>
    </source>
</evidence>
<feature type="region of interest" description="Disordered" evidence="5">
    <location>
        <begin position="1"/>
        <end position="121"/>
    </location>
</feature>
<feature type="region of interest" description="Disordered" evidence="5">
    <location>
        <begin position="1086"/>
        <end position="1181"/>
    </location>
</feature>
<protein>
    <recommendedName>
        <fullName evidence="2">separase</fullName>
        <ecNumber evidence="2">3.4.22.49</ecNumber>
    </recommendedName>
</protein>
<keyword evidence="8" id="KW-1185">Reference proteome</keyword>
<accession>A0A5C5FVG1</accession>
<feature type="compositionally biased region" description="Low complexity" evidence="5">
    <location>
        <begin position="1391"/>
        <end position="1400"/>
    </location>
</feature>
<evidence type="ECO:0000256" key="1">
    <source>
        <dbReference type="ARBA" id="ARBA00000451"/>
    </source>
</evidence>
<gene>
    <name evidence="7" type="ORF">DMC30DRAFT_365628</name>
</gene>
<dbReference type="InterPro" id="IPR011990">
    <property type="entry name" value="TPR-like_helical_dom_sf"/>
</dbReference>
<feature type="compositionally biased region" description="Basic and acidic residues" evidence="5">
    <location>
        <begin position="105"/>
        <end position="121"/>
    </location>
</feature>
<dbReference type="EMBL" id="SOZI01000078">
    <property type="protein sequence ID" value="TNY20014.1"/>
    <property type="molecule type" value="Genomic_DNA"/>
</dbReference>
<dbReference type="PANTHER" id="PTHR12792:SF0">
    <property type="entry name" value="SEPARIN"/>
    <property type="match status" value="1"/>
</dbReference>
<feature type="compositionally biased region" description="Low complexity" evidence="5">
    <location>
        <begin position="143"/>
        <end position="175"/>
    </location>
</feature>
<comment type="caution">
    <text evidence="7">The sequence shown here is derived from an EMBL/GenBank/DDBJ whole genome shotgun (WGS) entry which is preliminary data.</text>
</comment>
<feature type="compositionally biased region" description="Pro residues" evidence="5">
    <location>
        <begin position="1"/>
        <end position="10"/>
    </location>
</feature>
<dbReference type="OrthoDB" id="10255632at2759"/>
<evidence type="ECO:0000259" key="6">
    <source>
        <dbReference type="PROSITE" id="PS51700"/>
    </source>
</evidence>
<feature type="domain" description="Peptidase C50" evidence="6">
    <location>
        <begin position="2138"/>
        <end position="2236"/>
    </location>
</feature>
<dbReference type="InterPro" id="IPR005314">
    <property type="entry name" value="Peptidase_C50"/>
</dbReference>
<dbReference type="Proteomes" id="UP000311382">
    <property type="component" value="Unassembled WGS sequence"/>
</dbReference>
<keyword evidence="4" id="KW-0159">Chromosome partition</keyword>
<feature type="region of interest" description="Disordered" evidence="5">
    <location>
        <begin position="1390"/>
        <end position="1409"/>
    </location>
</feature>
<dbReference type="InterPro" id="IPR030397">
    <property type="entry name" value="SEPARIN_core_dom"/>
</dbReference>
<dbReference type="PROSITE" id="PS51700">
    <property type="entry name" value="SEPARIN"/>
    <property type="match status" value="1"/>
</dbReference>
<dbReference type="GO" id="GO:0006508">
    <property type="term" value="P:proteolysis"/>
    <property type="evidence" value="ECO:0007669"/>
    <property type="project" value="InterPro"/>
</dbReference>
<evidence type="ECO:0000256" key="4">
    <source>
        <dbReference type="ARBA" id="ARBA00022829"/>
    </source>
</evidence>
<name>A0A5C5FVG1_9BASI</name>
<dbReference type="GO" id="GO:0044732">
    <property type="term" value="C:mitotic spindle pole body"/>
    <property type="evidence" value="ECO:0007669"/>
    <property type="project" value="TreeGrafter"/>
</dbReference>
<feature type="compositionally biased region" description="Pro residues" evidence="5">
    <location>
        <begin position="1113"/>
        <end position="1124"/>
    </location>
</feature>
<dbReference type="GO" id="GO:0005737">
    <property type="term" value="C:cytoplasm"/>
    <property type="evidence" value="ECO:0007669"/>
    <property type="project" value="TreeGrafter"/>
</dbReference>
<dbReference type="GO" id="GO:0004197">
    <property type="term" value="F:cysteine-type endopeptidase activity"/>
    <property type="evidence" value="ECO:0007669"/>
    <property type="project" value="InterPro"/>
</dbReference>
<dbReference type="EC" id="3.4.22.49" evidence="2"/>
<dbReference type="GO" id="GO:0072686">
    <property type="term" value="C:mitotic spindle"/>
    <property type="evidence" value="ECO:0007669"/>
    <property type="project" value="TreeGrafter"/>
</dbReference>
<organism evidence="7 8">
    <name type="scientific">Rhodotorula diobovata</name>
    <dbReference type="NCBI Taxonomy" id="5288"/>
    <lineage>
        <taxon>Eukaryota</taxon>
        <taxon>Fungi</taxon>
        <taxon>Dikarya</taxon>
        <taxon>Basidiomycota</taxon>
        <taxon>Pucciniomycotina</taxon>
        <taxon>Microbotryomycetes</taxon>
        <taxon>Sporidiobolales</taxon>
        <taxon>Sporidiobolaceae</taxon>
        <taxon>Rhodotorula</taxon>
    </lineage>
</organism>
<evidence type="ECO:0000256" key="3">
    <source>
        <dbReference type="ARBA" id="ARBA00022801"/>
    </source>
</evidence>
<evidence type="ECO:0000313" key="8">
    <source>
        <dbReference type="Proteomes" id="UP000311382"/>
    </source>
</evidence>
<comment type="catalytic activity">
    <reaction evidence="1">
        <text>All bonds known to be hydrolyzed by this endopeptidase have arginine in P1 and an acidic residue in P4. P6 is often occupied by an acidic residue or by a hydroxy-amino-acid residue, the phosphorylation of which enhances cleavage.</text>
        <dbReference type="EC" id="3.4.22.49"/>
    </reaction>
</comment>
<evidence type="ECO:0000256" key="5">
    <source>
        <dbReference type="SAM" id="MobiDB-lite"/>
    </source>
</evidence>
<proteinExistence type="predicted"/>
<dbReference type="PANTHER" id="PTHR12792">
    <property type="entry name" value="EXTRA SPINDLE POLES 1-RELATED"/>
    <property type="match status" value="1"/>
</dbReference>
<keyword evidence="3" id="KW-0378">Hydrolase</keyword>
<reference evidence="7 8" key="1">
    <citation type="submission" date="2019-03" db="EMBL/GenBank/DDBJ databases">
        <title>Rhodosporidium diobovatum UCD-FST 08-225 genome sequencing, assembly, and annotation.</title>
        <authorList>
            <person name="Fakankun I.U."/>
            <person name="Fristensky B."/>
            <person name="Levin D.B."/>
        </authorList>
    </citation>
    <scope>NUCLEOTIDE SEQUENCE [LARGE SCALE GENOMIC DNA]</scope>
    <source>
        <strain evidence="7 8">UCD-FST 08-225</strain>
    </source>
</reference>
<feature type="compositionally biased region" description="Basic and acidic residues" evidence="5">
    <location>
        <begin position="31"/>
        <end position="41"/>
    </location>
</feature>
<dbReference type="SUPFAM" id="SSF48452">
    <property type="entry name" value="TPR-like"/>
    <property type="match status" value="1"/>
</dbReference>
<dbReference type="GO" id="GO:0051307">
    <property type="term" value="P:meiotic chromosome separation"/>
    <property type="evidence" value="ECO:0007669"/>
    <property type="project" value="TreeGrafter"/>
</dbReference>
<feature type="compositionally biased region" description="Low complexity" evidence="5">
    <location>
        <begin position="18"/>
        <end position="29"/>
    </location>
</feature>
<dbReference type="GO" id="GO:0005634">
    <property type="term" value="C:nucleus"/>
    <property type="evidence" value="ECO:0007669"/>
    <property type="project" value="InterPro"/>
</dbReference>
<dbReference type="Pfam" id="PF03568">
    <property type="entry name" value="Separin_C"/>
    <property type="match status" value="1"/>
</dbReference>
<feature type="compositionally biased region" description="Low complexity" evidence="5">
    <location>
        <begin position="1132"/>
        <end position="1155"/>
    </location>
</feature>
<dbReference type="STRING" id="5288.A0A5C5FVG1"/>
<evidence type="ECO:0000313" key="7">
    <source>
        <dbReference type="EMBL" id="TNY20014.1"/>
    </source>
</evidence>
<sequence length="2329" mass="250036">MSALRPPPAPTKTRRAPPARAAKPGSSPPDNVDRLASDLEHLAVGAAHRPPGASSRPAARTTRVPPPPVKPLGRSTVANRQLPSTVPPPHGAQLKPRPAAARTNEVAHKDDDRTPAERARDAMKTVNSALASLAALRQSGFRATATATASPPSSSSPTSSSRSTSSVRPASSSTSLRAGAAQNATRDKVDAAAREAARALRELRALASEGHLGRKRVEVEKAAGGVVAHLVEMGMYRHAVVELSAMRTALLSWWSVPNSAPALSSSPLVSHLPSLLLPLPPPSFLAPPSLSDTLNTSAARPSLAEIVPLVLALQQYLLASLFRAPASDVSPADLAAQLVPVLSAPGGPVEWHALWVREGPRQELEGTERDGIARRLDAVMTGVFATVTKGCAGLDGHVAPEHFLTVRIYALLCYASTSALSAPDKLAAFHDQLRKVLLLYGRAAESLRYSAPKIGAEVKDAFERVVEELERRGLLSEAAREDKKWRELCEVVLHIARRADDLAFVSRVSTLLGVSPSSASPASGPPASPSVQSSHLCAKLANALALFESSQQRSPTSPPPDVADALRRALSALPLLRPLRLLPASAAPSLDRPDRAKIDKVVDRTRYVFARHLRRGVARLDELMTPADAPAGPAPSEVDELVRAVLDALAAHAAAVVLAPAEAEGSESVVGAKERDHHALGAVDSLLILAYSSTDLSSPSPPTRTLAFLSRARTLVDLPDPDPGPGPRPTRAEGGLRLERSYSLRTLASAAYNIGGTLFNAGRAADALGFVRLACELGERVLDRARREGLLRREEAAGDVIEGIAELRLGDDADAGVGVDEEERKRRDKIRGEMKEAARDFERLMGRRWELLALVQHQLGEKKAAHDAYIASALSQPASVFDALATDSTSLAFSVLLTTHAPIYKVIQRFTRLAVFDLLLPPMSIPLTSASSSTASLPPSALGALLEMQLSALESYSEKDEARRATDALLSVLERTYDAEELPMRRARVLVRRLQACTGGGRVEKRDVVQKLAEEVRELCEREDVGADAALRPFAPQYLALSHVFLAFHSHASQAPTPTLNDSVASSARAAITILRNATDSELPLSPSATVAAAPQAKRTSPAMSRTAAPAPVASPPKPEPPTASRPRRTTRAAATPARTRTLASSTRRGAAAAAPAPPPAVQVTPPRKARGRVELKESVSMRTPVKAPEAGRLLLDDVERVFALLDSMSSLLGSLGEVLLQVAYFKFLRRLSAKLPHQGTNAYVTASVRLAREYLRLGKTSRAGIVLAQAESRIQAGAKGDTPSSVSKVAQISYWLGHAEYLALLGSHDRSTHAYDTALSLAEGLVDDPAVTSTTAKIVERTLLLQRASLAASTCSVILQRKGELSRSVAPAMQAMRLGTRALNNISRLAPSPSASASSGDSTFNAPPTDHKTALADAAIINERKSGTTVPGGAHAGLSWQLAEGLLAAILRVAALHFVRGTPKSADFFAQQALDLAEDLASPRQMARALSVQVDVRLHREQLDEAAVMLERIEELLGSTTCPEMAEFRRLQADLHQRAELQQDAFQFCLAAQSSLDAFIASASEGDAGTSPVKQHTPGHHLSPAHRRISGPSVHFAAFSPSPAARSGPVADWVLPSVQAHLLRMQIALLRLQKKHDEAHRLSRRLARLASLEEDKADELRLLASTQLQDLLVRCTSDPVLGMLPDSVLSMPVLGISAAGAGAVVKIGTPRTGPTVLNAIKEIEALLARALTFSSSRAHPAKLRELSTLSTTLRAMQASVGKVTKRSSATVAHVLDLGTAVTLRREMLDAVEYKLAAQTRQDDLTWPTVEQAVPDAIDETVAALHSLRERYRFETAEPTLVDAPLSSLLPAAWTALTLHLTPERDSLIICRHRRDADPLVFKLPLDRLARREGDEDEAFTFEVAANELKHIIAASNAGTQNAKHVDGKDARAAWWAERKELDQRLQALLETMEGAWLGAFKAVFCDARMHDADSFAAFKARIERILKRSMSRASGDKRSTRFKLEDSIVECLAALSSTVREEDLEDLFYFMAESFQFSGVPLACDETDVDQVVVDLREALEELHGTKSAPKSRADPDEHTFLVLDQDLQAFPWESLPCLQGRSVSRLPSLSFLRDRLDSAAARAPADAAPHDVVVDPGRASFVLNPGGDLKNTQKTFEPWLEEQVQARAWTGVTARAPLEEEVKSALLNKDLFLFFGHGGAEQYIRSQTIRHLPRCAVTMLWGCSSGLLKDQGDFEPVGTPYHYMIAGCPALVANLWDVTDKDIDKFALSVFQHTGIAAPETPSAATPEPLSLTAAVAQSRAVCNLRYLNGAAPVVYGIPVRFASPPQ</sequence>